<organism evidence="2 3">
    <name type="scientific">Luteimonas notoginsengisoli</name>
    <dbReference type="NCBI Taxonomy" id="1578200"/>
    <lineage>
        <taxon>Bacteria</taxon>
        <taxon>Pseudomonadati</taxon>
        <taxon>Pseudomonadota</taxon>
        <taxon>Gammaproteobacteria</taxon>
        <taxon>Lysobacterales</taxon>
        <taxon>Lysobacteraceae</taxon>
        <taxon>Luteimonas</taxon>
    </lineage>
</organism>
<accession>A0ABV7UVK9</accession>
<sequence>MNIEHDNDHDTPLPDGLRRSLRALRRDDMPAADLWPAISARIAASRQDAPTPPTDVPPSFQPLPISPVAALRTPASRPWRSQRSRRFAGLATAASLAAVLAIGWAAFAPSMHAPAPSTTAVASAPILREAARMTREYRTAWRAFDARRPAGIDTSALHEIDRNAAQVRAALHQDPEARYLFERLQSLYALRLDLSRRLATIPDAVST</sequence>
<evidence type="ECO:0000313" key="3">
    <source>
        <dbReference type="Proteomes" id="UP001595724"/>
    </source>
</evidence>
<dbReference type="EMBL" id="JBHRYF010000009">
    <property type="protein sequence ID" value="MFC3661059.1"/>
    <property type="molecule type" value="Genomic_DNA"/>
</dbReference>
<evidence type="ECO:0000313" key="2">
    <source>
        <dbReference type="EMBL" id="MFC3661059.1"/>
    </source>
</evidence>
<keyword evidence="1" id="KW-0472">Membrane</keyword>
<keyword evidence="1" id="KW-1133">Transmembrane helix</keyword>
<evidence type="ECO:0000256" key="1">
    <source>
        <dbReference type="SAM" id="Phobius"/>
    </source>
</evidence>
<reference evidence="3" key="1">
    <citation type="journal article" date="2019" name="Int. J. Syst. Evol. Microbiol.">
        <title>The Global Catalogue of Microorganisms (GCM) 10K type strain sequencing project: providing services to taxonomists for standard genome sequencing and annotation.</title>
        <authorList>
            <consortium name="The Broad Institute Genomics Platform"/>
            <consortium name="The Broad Institute Genome Sequencing Center for Infectious Disease"/>
            <person name="Wu L."/>
            <person name="Ma J."/>
        </authorList>
    </citation>
    <scope>NUCLEOTIDE SEQUENCE [LARGE SCALE GENOMIC DNA]</scope>
    <source>
        <strain evidence="3">KCTC 42211</strain>
    </source>
</reference>
<protein>
    <submittedName>
        <fullName evidence="2">Anti-sigma factor</fullName>
    </submittedName>
</protein>
<keyword evidence="1" id="KW-0812">Transmembrane</keyword>
<proteinExistence type="predicted"/>
<name>A0ABV7UVK9_9GAMM</name>
<gene>
    <name evidence="2" type="ORF">ACFOM9_13395</name>
</gene>
<keyword evidence="3" id="KW-1185">Reference proteome</keyword>
<dbReference type="Proteomes" id="UP001595724">
    <property type="component" value="Unassembled WGS sequence"/>
</dbReference>
<dbReference type="RefSeq" id="WP_386711748.1">
    <property type="nucleotide sequence ID" value="NZ_JBHRYF010000009.1"/>
</dbReference>
<comment type="caution">
    <text evidence="2">The sequence shown here is derived from an EMBL/GenBank/DDBJ whole genome shotgun (WGS) entry which is preliminary data.</text>
</comment>
<feature type="transmembrane region" description="Helical" evidence="1">
    <location>
        <begin position="87"/>
        <end position="107"/>
    </location>
</feature>